<dbReference type="SUPFAM" id="SSF47954">
    <property type="entry name" value="Cyclin-like"/>
    <property type="match status" value="1"/>
</dbReference>
<evidence type="ECO:0000313" key="1">
    <source>
        <dbReference type="EMBL" id="QLH08010.1"/>
    </source>
</evidence>
<dbReference type="InterPro" id="IPR036915">
    <property type="entry name" value="Cyclin-like_sf"/>
</dbReference>
<proteinExistence type="predicted"/>
<organism evidence="1 2">
    <name type="scientific">Nitrosopumilus ureiphilus</name>
    <dbReference type="NCBI Taxonomy" id="1470067"/>
    <lineage>
        <taxon>Archaea</taxon>
        <taxon>Nitrososphaerota</taxon>
        <taxon>Nitrososphaeria</taxon>
        <taxon>Nitrosopumilales</taxon>
        <taxon>Nitrosopumilaceae</taxon>
        <taxon>Nitrosopumilus</taxon>
    </lineage>
</organism>
<evidence type="ECO:0000313" key="2">
    <source>
        <dbReference type="Proteomes" id="UP000509478"/>
    </source>
</evidence>
<gene>
    <name evidence="1" type="ORF">C5F50_09580</name>
</gene>
<accession>A0A7D5M9N9</accession>
<keyword evidence="2" id="KW-1185">Reference proteome</keyword>
<dbReference type="OrthoDB" id="9847at2157"/>
<dbReference type="EMBL" id="CP026995">
    <property type="protein sequence ID" value="QLH08010.1"/>
    <property type="molecule type" value="Genomic_DNA"/>
</dbReference>
<name>A0A7D5M9N9_9ARCH</name>
<dbReference type="KEGG" id="nue:C5F50_09580"/>
<dbReference type="Proteomes" id="UP000509478">
    <property type="component" value="Chromosome"/>
</dbReference>
<dbReference type="AlphaFoldDB" id="A0A7D5M9N9"/>
<protein>
    <recommendedName>
        <fullName evidence="3">Transcription factor TFIIB cyclin-like domain-containing protein</fullName>
    </recommendedName>
</protein>
<evidence type="ECO:0008006" key="3">
    <source>
        <dbReference type="Google" id="ProtNLM"/>
    </source>
</evidence>
<sequence length="220" mass="25023">MSLTITTCKHHVADIEGEFVCKDCGKVLGYSEVASVNDKNTHSIGMFGLSEHYAIAARLAKNLNLPQFAIQTIVQTSIKLCKKNISKKYAILFATIYACRIHEIPRLLEDIFLELENSSGKKIRRSEKAVLRSLNKISKKIDEEQFRIISPTKYHYHQAYLAKIQHIIINEAGNEYFETIRTRSYRMLQSIDTDPSSSAKEAILSSTTSIMRPKIREILA</sequence>
<reference evidence="1 2" key="1">
    <citation type="submission" date="2018-02" db="EMBL/GenBank/DDBJ databases">
        <title>Complete genome of Nitrosopumilus ureaphilus PS0.</title>
        <authorList>
            <person name="Qin W."/>
            <person name="Zheng Y."/>
            <person name="Stahl D.A."/>
        </authorList>
    </citation>
    <scope>NUCLEOTIDE SEQUENCE [LARGE SCALE GENOMIC DNA]</scope>
    <source>
        <strain evidence="1 2">PS0</strain>
    </source>
</reference>